<gene>
    <name evidence="2" type="ORF">SAMN05216334_13012</name>
</gene>
<keyword evidence="1" id="KW-1133">Transmembrane helix</keyword>
<reference evidence="2 3" key="1">
    <citation type="submission" date="2016-10" db="EMBL/GenBank/DDBJ databases">
        <authorList>
            <person name="de Groot N.N."/>
        </authorList>
    </citation>
    <scope>NUCLEOTIDE SEQUENCE [LARGE SCALE GENOMIC DNA]</scope>
    <source>
        <strain evidence="2 3">Nm13</strain>
    </source>
</reference>
<protein>
    <submittedName>
        <fullName evidence="2">Uncharacterized protein</fullName>
    </submittedName>
</protein>
<keyword evidence="1" id="KW-0812">Transmembrane</keyword>
<dbReference type="EMBL" id="FNUX01000030">
    <property type="protein sequence ID" value="SEG13712.1"/>
    <property type="molecule type" value="Genomic_DNA"/>
</dbReference>
<evidence type="ECO:0000256" key="1">
    <source>
        <dbReference type="SAM" id="Phobius"/>
    </source>
</evidence>
<sequence>MQMMNQPYVTKLIILIHPMHQLPTPINILEKSALFLSTIVYLIFIFCDRLIYNAEILTRFIHAKAMAINCMLRPLFFR</sequence>
<name>A0A1H5XPT5_9PROT</name>
<proteinExistence type="predicted"/>
<feature type="transmembrane region" description="Helical" evidence="1">
    <location>
        <begin position="33"/>
        <end position="52"/>
    </location>
</feature>
<dbReference type="Proteomes" id="UP000236753">
    <property type="component" value="Unassembled WGS sequence"/>
</dbReference>
<evidence type="ECO:0000313" key="2">
    <source>
        <dbReference type="EMBL" id="SEG13712.1"/>
    </source>
</evidence>
<evidence type="ECO:0000313" key="3">
    <source>
        <dbReference type="Proteomes" id="UP000236753"/>
    </source>
</evidence>
<dbReference type="AlphaFoldDB" id="A0A1H5XPT5"/>
<accession>A0A1H5XPT5</accession>
<keyword evidence="1" id="KW-0472">Membrane</keyword>
<organism evidence="2 3">
    <name type="scientific">Nitrosomonas ureae</name>
    <dbReference type="NCBI Taxonomy" id="44577"/>
    <lineage>
        <taxon>Bacteria</taxon>
        <taxon>Pseudomonadati</taxon>
        <taxon>Pseudomonadota</taxon>
        <taxon>Betaproteobacteria</taxon>
        <taxon>Nitrosomonadales</taxon>
        <taxon>Nitrosomonadaceae</taxon>
        <taxon>Nitrosomonas</taxon>
    </lineage>
</organism>